<comment type="caution">
    <text evidence="1">The sequence shown here is derived from an EMBL/GenBank/DDBJ whole genome shotgun (WGS) entry which is preliminary data.</text>
</comment>
<protein>
    <submittedName>
        <fullName evidence="1">Uncharacterized protein</fullName>
    </submittedName>
</protein>
<accession>A0A178BRV3</accession>
<gene>
    <name evidence="1" type="ORF">AYO20_11648</name>
</gene>
<proteinExistence type="predicted"/>
<organism evidence="1 2">
    <name type="scientific">Fonsecaea nubica</name>
    <dbReference type="NCBI Taxonomy" id="856822"/>
    <lineage>
        <taxon>Eukaryota</taxon>
        <taxon>Fungi</taxon>
        <taxon>Dikarya</taxon>
        <taxon>Ascomycota</taxon>
        <taxon>Pezizomycotina</taxon>
        <taxon>Eurotiomycetes</taxon>
        <taxon>Chaetothyriomycetidae</taxon>
        <taxon>Chaetothyriales</taxon>
        <taxon>Herpotrichiellaceae</taxon>
        <taxon>Fonsecaea</taxon>
    </lineage>
</organism>
<dbReference type="AlphaFoldDB" id="A0A178BRV3"/>
<name>A0A178BRV3_9EURO</name>
<dbReference type="RefSeq" id="XP_022494150.1">
    <property type="nucleotide sequence ID" value="XM_022649870.1"/>
</dbReference>
<dbReference type="EMBL" id="LVCJ01000176">
    <property type="protein sequence ID" value="OAL19393.1"/>
    <property type="molecule type" value="Genomic_DNA"/>
</dbReference>
<dbReference type="Proteomes" id="UP000185904">
    <property type="component" value="Unassembled WGS sequence"/>
</dbReference>
<evidence type="ECO:0000313" key="1">
    <source>
        <dbReference type="EMBL" id="OAL19393.1"/>
    </source>
</evidence>
<dbReference type="GeneID" id="34595023"/>
<reference evidence="1 2" key="1">
    <citation type="submission" date="2016-03" db="EMBL/GenBank/DDBJ databases">
        <title>The draft genome sequence of Fonsecaea nubica causative agent of cutaneous subcutaneous infection in human host.</title>
        <authorList>
            <person name="Costa F."/>
            <person name="Sybren D.H."/>
            <person name="Raittz R.T."/>
            <person name="Weiss V.A."/>
            <person name="Leao A.C."/>
            <person name="Gomes R."/>
            <person name="De Souza E.M."/>
            <person name="Pedrosa F.O."/>
            <person name="Steffens M.B."/>
            <person name="Bombassaro A."/>
            <person name="Tadra-Sfeir M.Z."/>
            <person name="Moreno L.F."/>
            <person name="Najafzadeh M.J."/>
            <person name="Felipe M.S."/>
            <person name="Teixeira M."/>
            <person name="Sun J."/>
            <person name="Xi L."/>
            <person name="Castro M.A."/>
            <person name="Vicente V.A."/>
        </authorList>
    </citation>
    <scope>NUCLEOTIDE SEQUENCE [LARGE SCALE GENOMIC DNA]</scope>
    <source>
        <strain evidence="1 2">CBS 269.64</strain>
    </source>
</reference>
<sequence>MYELGPLKKELQKARETIQGLQQSLEKMTEKSSFDAWQPGELNKTIQGLEASAWSQHQEVRMARNGHAAAMRENAGILSEFRGMREHMKAKLKEADMDASAMGIRK</sequence>
<evidence type="ECO:0000313" key="2">
    <source>
        <dbReference type="Proteomes" id="UP000185904"/>
    </source>
</evidence>
<keyword evidence="2" id="KW-1185">Reference proteome</keyword>